<dbReference type="PANTHER" id="PTHR35902:SF3">
    <property type="entry name" value="NPCBM-ASSOCIATED, NEW3 DOMAIN OF ALPHA-GALACTOSIDASE"/>
    <property type="match status" value="1"/>
</dbReference>
<accession>A0A128A603</accession>
<dbReference type="PANTHER" id="PTHR35902">
    <property type="entry name" value="S-LAYER DOMAIN-LIKE PROTEIN-RELATED"/>
    <property type="match status" value="1"/>
</dbReference>
<dbReference type="EMBL" id="LN890280">
    <property type="protein sequence ID" value="CUR52783.1"/>
    <property type="molecule type" value="Genomic_DNA"/>
</dbReference>
<dbReference type="Proteomes" id="UP000196239">
    <property type="component" value="Chromosome 1"/>
</dbReference>
<organism evidence="2 3">
    <name type="scientific">Nitrosotalea devaniterrae</name>
    <dbReference type="NCBI Taxonomy" id="1078905"/>
    <lineage>
        <taxon>Archaea</taxon>
        <taxon>Nitrososphaerota</taxon>
        <taxon>Nitrososphaeria</taxon>
        <taxon>Nitrosotaleales</taxon>
        <taxon>Nitrosotaleaceae</taxon>
        <taxon>Nitrosotalea</taxon>
    </lineage>
</organism>
<name>A0A128A603_9ARCH</name>
<reference evidence="3" key="1">
    <citation type="submission" date="2015-10" db="EMBL/GenBank/DDBJ databases">
        <authorList>
            <person name="Lehtovirta-Morley L.E."/>
            <person name="Vieille C."/>
        </authorList>
    </citation>
    <scope>NUCLEOTIDE SEQUENCE [LARGE SCALE GENOMIC DNA]</scope>
</reference>
<evidence type="ECO:0000313" key="2">
    <source>
        <dbReference type="EMBL" id="CUR52783.1"/>
    </source>
</evidence>
<keyword evidence="3" id="KW-1185">Reference proteome</keyword>
<keyword evidence="1" id="KW-1133">Transmembrane helix</keyword>
<dbReference type="AlphaFoldDB" id="A0A128A603"/>
<proteinExistence type="predicted"/>
<evidence type="ECO:0000313" key="3">
    <source>
        <dbReference type="Proteomes" id="UP000196239"/>
    </source>
</evidence>
<feature type="transmembrane region" description="Helical" evidence="1">
    <location>
        <begin position="517"/>
        <end position="536"/>
    </location>
</feature>
<evidence type="ECO:0000256" key="1">
    <source>
        <dbReference type="SAM" id="Phobius"/>
    </source>
</evidence>
<dbReference type="KEGG" id="ndv:NDEV_2021"/>
<sequence length="552" mass="59468">MIYKGIAVLVLLLAGQIVLPSYATSGEILTPAVSPFEHGFNDIKLLDAYFGPAGQKIEAEPGDKNVPLTIVLSNVGTEDISGISGLLSLPTGFSGAITSNGLIEADNTQTATAGQSFTLTFFVNMDKTINIHDYSGTIKVTYSRVRENGDRTAFLDFNFKVTGKSVINLKAENPFLDPASNNDVTIQISDAGTAPLNDVDVVIQRDQNTGTTTDTNNLQGIVLDQNHWKVGTVQPGSSNTFSIQAFIPQNVAGQTIHAPFTITYFDGQGNQITTTRTVDFIVGPTSSVSIIKLSSPPYLFTAVMQNLTLGIENLSPSKISDISISITPNSNNLKILQDNKWFIQEIGPLEKTNLVIPVFADKSLEGQAVNYEVDTQYTKDGATVIEKQNFATYIRGVIDISLHDIGVTDIAGKKMIIGDVLNQGNVKAVFGQVTVMPLDNSIIKKSTQYIGDIDIDAPVPFNIPVNSDTVPTGDQKVQVTLTWKDTLLQQHTITEIDTVSFGTPQVQSGNGSNFNQLQIIILVAIAAGIGGIVFKVRKKKAIVLEKKIEESS</sequence>
<keyword evidence="1" id="KW-0472">Membrane</keyword>
<keyword evidence="1" id="KW-0812">Transmembrane</keyword>
<protein>
    <submittedName>
        <fullName evidence="2">S-layer domain containing protein</fullName>
    </submittedName>
</protein>
<gene>
    <name evidence="2" type="ORF">NDEV_2021</name>
</gene>